<dbReference type="Pfam" id="PF17940">
    <property type="entry name" value="TetR_C_31"/>
    <property type="match status" value="1"/>
</dbReference>
<keyword evidence="3" id="KW-0804">Transcription</keyword>
<dbReference type="Proteomes" id="UP000269198">
    <property type="component" value="Unassembled WGS sequence"/>
</dbReference>
<gene>
    <name evidence="6" type="ORF">EFW17_09395</name>
</gene>
<organism evidence="6 7">
    <name type="scientific">Halostreptopolyspora alba</name>
    <dbReference type="NCBI Taxonomy" id="2487137"/>
    <lineage>
        <taxon>Bacteria</taxon>
        <taxon>Bacillati</taxon>
        <taxon>Actinomycetota</taxon>
        <taxon>Actinomycetes</taxon>
        <taxon>Streptosporangiales</taxon>
        <taxon>Nocardiopsidaceae</taxon>
        <taxon>Halostreptopolyspora</taxon>
    </lineage>
</organism>
<dbReference type="GO" id="GO:0003700">
    <property type="term" value="F:DNA-binding transcription factor activity"/>
    <property type="evidence" value="ECO:0007669"/>
    <property type="project" value="TreeGrafter"/>
</dbReference>
<reference evidence="6 7" key="1">
    <citation type="submission" date="2018-11" db="EMBL/GenBank/DDBJ databases">
        <title>The genome draft of YIM 96095.</title>
        <authorList>
            <person name="Tang S.-K."/>
            <person name="Chunyu W.-X."/>
            <person name="Feng Y.-Z."/>
        </authorList>
    </citation>
    <scope>NUCLEOTIDE SEQUENCE [LARGE SCALE GENOMIC DNA]</scope>
    <source>
        <strain evidence="6 7">YIM 96095</strain>
    </source>
</reference>
<dbReference type="PANTHER" id="PTHR30055">
    <property type="entry name" value="HTH-TYPE TRANSCRIPTIONAL REGULATOR RUTR"/>
    <property type="match status" value="1"/>
</dbReference>
<dbReference type="OrthoDB" id="5242433at2"/>
<proteinExistence type="predicted"/>
<evidence type="ECO:0000256" key="1">
    <source>
        <dbReference type="ARBA" id="ARBA00023015"/>
    </source>
</evidence>
<comment type="caution">
    <text evidence="6">The sequence shown here is derived from an EMBL/GenBank/DDBJ whole genome shotgun (WGS) entry which is preliminary data.</text>
</comment>
<dbReference type="Pfam" id="PF00440">
    <property type="entry name" value="TetR_N"/>
    <property type="match status" value="1"/>
</dbReference>
<dbReference type="PRINTS" id="PR00455">
    <property type="entry name" value="HTHTETR"/>
</dbReference>
<accession>A0A3N0EBQ4</accession>
<dbReference type="EMBL" id="RJMB01000007">
    <property type="protein sequence ID" value="RNL85287.1"/>
    <property type="molecule type" value="Genomic_DNA"/>
</dbReference>
<keyword evidence="7" id="KW-1185">Reference proteome</keyword>
<dbReference type="Gene3D" id="1.10.357.10">
    <property type="entry name" value="Tetracycline Repressor, domain 2"/>
    <property type="match status" value="1"/>
</dbReference>
<dbReference type="PANTHER" id="PTHR30055:SF234">
    <property type="entry name" value="HTH-TYPE TRANSCRIPTIONAL REGULATOR BETI"/>
    <property type="match status" value="1"/>
</dbReference>
<evidence type="ECO:0000259" key="5">
    <source>
        <dbReference type="PROSITE" id="PS50977"/>
    </source>
</evidence>
<name>A0A3N0EBQ4_9ACTN</name>
<keyword evidence="1" id="KW-0805">Transcription regulation</keyword>
<evidence type="ECO:0000256" key="4">
    <source>
        <dbReference type="PROSITE-ProRule" id="PRU00335"/>
    </source>
</evidence>
<evidence type="ECO:0000313" key="7">
    <source>
        <dbReference type="Proteomes" id="UP000269198"/>
    </source>
</evidence>
<feature type="domain" description="HTH tetR-type" evidence="5">
    <location>
        <begin position="10"/>
        <end position="70"/>
    </location>
</feature>
<keyword evidence="2 4" id="KW-0238">DNA-binding</keyword>
<evidence type="ECO:0000256" key="2">
    <source>
        <dbReference type="ARBA" id="ARBA00023125"/>
    </source>
</evidence>
<dbReference type="GO" id="GO:0000976">
    <property type="term" value="F:transcription cis-regulatory region binding"/>
    <property type="evidence" value="ECO:0007669"/>
    <property type="project" value="TreeGrafter"/>
</dbReference>
<dbReference type="AlphaFoldDB" id="A0A3N0EBQ4"/>
<dbReference type="RefSeq" id="WP_123200942.1">
    <property type="nucleotide sequence ID" value="NZ_RJMB01000007.1"/>
</dbReference>
<evidence type="ECO:0000313" key="6">
    <source>
        <dbReference type="EMBL" id="RNL85287.1"/>
    </source>
</evidence>
<dbReference type="InterPro" id="IPR041583">
    <property type="entry name" value="TetR_C_31"/>
</dbReference>
<evidence type="ECO:0000256" key="3">
    <source>
        <dbReference type="ARBA" id="ARBA00023163"/>
    </source>
</evidence>
<dbReference type="SUPFAM" id="SSF48498">
    <property type="entry name" value="Tetracyclin repressor-like, C-terminal domain"/>
    <property type="match status" value="1"/>
</dbReference>
<dbReference type="InterPro" id="IPR001647">
    <property type="entry name" value="HTH_TetR"/>
</dbReference>
<dbReference type="PROSITE" id="PS50977">
    <property type="entry name" value="HTH_TETR_2"/>
    <property type="match status" value="1"/>
</dbReference>
<protein>
    <submittedName>
        <fullName evidence="6">TetR/AcrR family transcriptional regulator</fullName>
    </submittedName>
</protein>
<dbReference type="InterPro" id="IPR050109">
    <property type="entry name" value="HTH-type_TetR-like_transc_reg"/>
</dbReference>
<dbReference type="InterPro" id="IPR009057">
    <property type="entry name" value="Homeodomain-like_sf"/>
</dbReference>
<feature type="DNA-binding region" description="H-T-H motif" evidence="4">
    <location>
        <begin position="33"/>
        <end position="52"/>
    </location>
</feature>
<dbReference type="SUPFAM" id="SSF46689">
    <property type="entry name" value="Homeodomain-like"/>
    <property type="match status" value="1"/>
</dbReference>
<dbReference type="InterPro" id="IPR036271">
    <property type="entry name" value="Tet_transcr_reg_TetR-rel_C_sf"/>
</dbReference>
<sequence length="203" mass="22094">MAITSAERGREVRQRLVRAATELIVERGWTGVSTRLVAERAGVTAGLVHYHFASLRSLLTDAALTAIREAIASVEPLLERARTPEEVLDRLLASLAGYTGGDATSVLFTETYLAATRDIEVRRAVADVLADFRRPLARRLDEHGVATPDATAAVVAAAVDGVMLHRALDPSVTAESVAPVLRRILARDHRNHTETTEAREDRE</sequence>